<evidence type="ECO:0000256" key="1">
    <source>
        <dbReference type="ARBA" id="ARBA00001946"/>
    </source>
</evidence>
<dbReference type="InterPro" id="IPR039480">
    <property type="entry name" value="C-C_Bond_Lyase-like"/>
</dbReference>
<dbReference type="InterPro" id="IPR040442">
    <property type="entry name" value="Pyrv_kinase-like_dom_sf"/>
</dbReference>
<dbReference type="Pfam" id="PF15617">
    <property type="entry name" value="C-C_Bond_Lyase"/>
    <property type="match status" value="1"/>
</dbReference>
<comment type="caution">
    <text evidence="4">The sequence shown here is derived from an EMBL/GenBank/DDBJ whole genome shotgun (WGS) entry which is preliminary data.</text>
</comment>
<keyword evidence="2" id="KW-0479">Metal-binding</keyword>
<accession>A0ABV5AZA0</accession>
<keyword evidence="3" id="KW-0460">Magnesium</keyword>
<evidence type="ECO:0000256" key="3">
    <source>
        <dbReference type="ARBA" id="ARBA00022842"/>
    </source>
</evidence>
<dbReference type="InterPro" id="IPR015813">
    <property type="entry name" value="Pyrv/PenolPyrv_kinase-like_dom"/>
</dbReference>
<dbReference type="Proteomes" id="UP001580346">
    <property type="component" value="Unassembled WGS sequence"/>
</dbReference>
<dbReference type="RefSeq" id="WP_375356676.1">
    <property type="nucleotide sequence ID" value="NZ_JBHHMI010000016.1"/>
</dbReference>
<sequence>MRYFNYLQPEEEAGIFHIAPSHFTNRTPKETLAYAVGAALYMPATRPAIVEDIIDNKIKGLTSMVIDLEDAVGDHQVEQAEASMLDQIYRLYTMIKLGAVSEESIPLIFIRVRSPQQLKRIITIFEETTEMITGFMLPKFSLSNGQQYLEIIQSYNYTKPLSSPTLYGLPILESSDVIYKEVRYQTLSALRQLIAQYKGCILNIRIGATDFSSLFGLRRSPDMTIYDISVIRDCITDIINYFGRAEDGHVISGPVWEYFKSDRVLKPQLRQTLFEETAGRVGRKRRMEILNRYVDGLIREIAMDKENGIIGKTIIHPTHILPVQSMYVVTHEEYMDALSIIDNNTGMLGVFKSKYSNKMNEIKPHLNWAQRMLARARVYGVLQENVNFTTLLLGEKEHEQILI</sequence>
<dbReference type="EMBL" id="JBHHMI010000016">
    <property type="protein sequence ID" value="MFB5268466.1"/>
    <property type="molecule type" value="Genomic_DNA"/>
</dbReference>
<gene>
    <name evidence="4" type="ORF">ACE41H_17020</name>
</gene>
<keyword evidence="4" id="KW-0456">Lyase</keyword>
<evidence type="ECO:0000313" key="5">
    <source>
        <dbReference type="Proteomes" id="UP001580346"/>
    </source>
</evidence>
<comment type="cofactor">
    <cofactor evidence="1">
        <name>Mg(2+)</name>
        <dbReference type="ChEBI" id="CHEBI:18420"/>
    </cofactor>
</comment>
<dbReference type="Gene3D" id="3.20.20.60">
    <property type="entry name" value="Phosphoenolpyruvate-binding domains"/>
    <property type="match status" value="2"/>
</dbReference>
<evidence type="ECO:0000313" key="4">
    <source>
        <dbReference type="EMBL" id="MFB5268466.1"/>
    </source>
</evidence>
<dbReference type="GO" id="GO:0016829">
    <property type="term" value="F:lyase activity"/>
    <property type="evidence" value="ECO:0007669"/>
    <property type="project" value="UniProtKB-KW"/>
</dbReference>
<dbReference type="PANTHER" id="PTHR32308:SF10">
    <property type="entry name" value="CITRATE LYASE SUBUNIT BETA"/>
    <property type="match status" value="1"/>
</dbReference>
<dbReference type="SUPFAM" id="SSF51621">
    <property type="entry name" value="Phosphoenolpyruvate/pyruvate domain"/>
    <property type="match status" value="1"/>
</dbReference>
<evidence type="ECO:0000256" key="2">
    <source>
        <dbReference type="ARBA" id="ARBA00022723"/>
    </source>
</evidence>
<organism evidence="4 5">
    <name type="scientific">Paenibacillus enshidis</name>
    <dbReference type="NCBI Taxonomy" id="1458439"/>
    <lineage>
        <taxon>Bacteria</taxon>
        <taxon>Bacillati</taxon>
        <taxon>Bacillota</taxon>
        <taxon>Bacilli</taxon>
        <taxon>Bacillales</taxon>
        <taxon>Paenibacillaceae</taxon>
        <taxon>Paenibacillus</taxon>
    </lineage>
</organism>
<reference evidence="4 5" key="1">
    <citation type="submission" date="2024-09" db="EMBL/GenBank/DDBJ databases">
        <title>Paenibacillus zeirhizospherea sp. nov., isolated from surface of the maize (Zea mays) roots in a horticulture field, Hungary.</title>
        <authorList>
            <person name="Marton D."/>
            <person name="Farkas M."/>
            <person name="Bedics A."/>
            <person name="Toth E."/>
            <person name="Tancsics A."/>
            <person name="Boka K."/>
            <person name="Maroti G."/>
            <person name="Kriszt B."/>
            <person name="Cserhati M."/>
        </authorList>
    </citation>
    <scope>NUCLEOTIDE SEQUENCE [LARGE SCALE GENOMIC DNA]</scope>
    <source>
        <strain evidence="4 5">KCTC 33519</strain>
    </source>
</reference>
<dbReference type="PANTHER" id="PTHR32308">
    <property type="entry name" value="LYASE BETA SUBUNIT, PUTATIVE (AFU_ORTHOLOGUE AFUA_4G13030)-RELATED"/>
    <property type="match status" value="1"/>
</dbReference>
<protein>
    <submittedName>
        <fullName evidence="4">HpcH/HpaI aldolase/citrate lyase family protein</fullName>
    </submittedName>
</protein>
<name>A0ABV5AZA0_9BACL</name>
<keyword evidence="5" id="KW-1185">Reference proteome</keyword>
<proteinExistence type="predicted"/>